<dbReference type="GO" id="GO:0005737">
    <property type="term" value="C:cytoplasm"/>
    <property type="evidence" value="ECO:0007669"/>
    <property type="project" value="TreeGrafter"/>
</dbReference>
<keyword evidence="3" id="KW-0560">Oxidoreductase</keyword>
<dbReference type="EMBL" id="JABANN010000070">
    <property type="protein sequence ID" value="KAF4672655.1"/>
    <property type="molecule type" value="Genomic_DNA"/>
</dbReference>
<keyword evidence="2 5" id="KW-0575">Peroxidase</keyword>
<proteinExistence type="inferred from homology"/>
<dbReference type="AlphaFoldDB" id="A0A7J6KZZ5"/>
<dbReference type="Pfam" id="PF00462">
    <property type="entry name" value="Glutaredoxin"/>
    <property type="match status" value="1"/>
</dbReference>
<comment type="similarity">
    <text evidence="1">Belongs to the glutathione peroxidase family.</text>
</comment>
<comment type="caution">
    <text evidence="5">The sequence shown here is derived from an EMBL/GenBank/DDBJ whole genome shotgun (WGS) entry which is preliminary data.</text>
</comment>
<dbReference type="PANTHER" id="PTHR45694">
    <property type="entry name" value="GLUTAREDOXIN 2"/>
    <property type="match status" value="1"/>
</dbReference>
<dbReference type="InterPro" id="IPR000889">
    <property type="entry name" value="Glutathione_peroxidase"/>
</dbReference>
<dbReference type="GO" id="GO:0034599">
    <property type="term" value="P:cellular response to oxidative stress"/>
    <property type="evidence" value="ECO:0007669"/>
    <property type="project" value="TreeGrafter"/>
</dbReference>
<evidence type="ECO:0000256" key="1">
    <source>
        <dbReference type="ARBA" id="ARBA00006926"/>
    </source>
</evidence>
<dbReference type="PRINTS" id="PR00160">
    <property type="entry name" value="GLUTAREDOXIN"/>
</dbReference>
<evidence type="ECO:0000256" key="2">
    <source>
        <dbReference type="ARBA" id="ARBA00022559"/>
    </source>
</evidence>
<sequence length="288" mass="32034">MGGMQSALGFGATKPRVTVDNFYKLSAPLINGKVLNFEEFRGKLICFCMDLCHGYHYLRQFLNQEMKTSQDIDDFVTDILKPYPGVKDKVFLLAEPCDVNGDKASPVFEFLKYHSGLYDPKSGTSKPIPWNFGKFLVDKNGEVVCFWSPKESSIADDIEACIEGRLEGKKFATEEDAEEKKSTMSPEEAKKFVEDKINGPSTAVDFTLSYCPHCKASIASLKKLTSSLEIVEVDTMENGAAVKEAVKTVTGQKTFPQVFIKGKFIGGNSDLQELISDGEIKDMMHQEL</sequence>
<feature type="domain" description="Glutaredoxin" evidence="4">
    <location>
        <begin position="206"/>
        <end position="265"/>
    </location>
</feature>
<evidence type="ECO:0000313" key="6">
    <source>
        <dbReference type="EMBL" id="KAF4672655.1"/>
    </source>
</evidence>
<accession>A0A7J6KZZ5</accession>
<evidence type="ECO:0000313" key="5">
    <source>
        <dbReference type="EMBL" id="KAF4652740.1"/>
    </source>
</evidence>
<evidence type="ECO:0000256" key="3">
    <source>
        <dbReference type="ARBA" id="ARBA00023002"/>
    </source>
</evidence>
<reference evidence="7 8" key="1">
    <citation type="submission" date="2020-04" db="EMBL/GenBank/DDBJ databases">
        <title>Perkinsus olseni comparative genomics.</title>
        <authorList>
            <person name="Bogema D.R."/>
        </authorList>
    </citation>
    <scope>NUCLEOTIDE SEQUENCE [LARGE SCALE GENOMIC DNA]</scope>
    <source>
        <strain evidence="5">ATCC PRA-179</strain>
        <strain evidence="6">ATCC PRA-31</strain>
    </source>
</reference>
<dbReference type="EMBL" id="JABAHT010000690">
    <property type="protein sequence ID" value="KAF4652740.1"/>
    <property type="molecule type" value="Genomic_DNA"/>
</dbReference>
<dbReference type="InterPro" id="IPR036249">
    <property type="entry name" value="Thioredoxin-like_sf"/>
</dbReference>
<dbReference type="Gene3D" id="3.40.30.10">
    <property type="entry name" value="Glutaredoxin"/>
    <property type="match status" value="2"/>
</dbReference>
<dbReference type="PROSITE" id="PS51354">
    <property type="entry name" value="GLUTAREDOXIN_2"/>
    <property type="match status" value="1"/>
</dbReference>
<dbReference type="InterPro" id="IPR002109">
    <property type="entry name" value="Glutaredoxin"/>
</dbReference>
<organism evidence="5 7">
    <name type="scientific">Perkinsus olseni</name>
    <name type="common">Perkinsus atlanticus</name>
    <dbReference type="NCBI Taxonomy" id="32597"/>
    <lineage>
        <taxon>Eukaryota</taxon>
        <taxon>Sar</taxon>
        <taxon>Alveolata</taxon>
        <taxon>Perkinsozoa</taxon>
        <taxon>Perkinsea</taxon>
        <taxon>Perkinsida</taxon>
        <taxon>Perkinsidae</taxon>
        <taxon>Perkinsus</taxon>
    </lineage>
</organism>
<protein>
    <submittedName>
        <fullName evidence="5">Glutathione peroxidase 7</fullName>
    </submittedName>
</protein>
<dbReference type="SUPFAM" id="SSF52833">
    <property type="entry name" value="Thioredoxin-like"/>
    <property type="match status" value="2"/>
</dbReference>
<dbReference type="GO" id="GO:0004601">
    <property type="term" value="F:peroxidase activity"/>
    <property type="evidence" value="ECO:0007669"/>
    <property type="project" value="UniProtKB-KW"/>
</dbReference>
<evidence type="ECO:0000259" key="4">
    <source>
        <dbReference type="Pfam" id="PF00462"/>
    </source>
</evidence>
<dbReference type="Proteomes" id="UP000570595">
    <property type="component" value="Unassembled WGS sequence"/>
</dbReference>
<evidence type="ECO:0000313" key="8">
    <source>
        <dbReference type="Proteomes" id="UP000572268"/>
    </source>
</evidence>
<dbReference type="PROSITE" id="PS51355">
    <property type="entry name" value="GLUTATHIONE_PEROXID_3"/>
    <property type="match status" value="1"/>
</dbReference>
<dbReference type="GO" id="GO:0015038">
    <property type="term" value="F:glutathione disulfide oxidoreductase activity"/>
    <property type="evidence" value="ECO:0007669"/>
    <property type="project" value="TreeGrafter"/>
</dbReference>
<gene>
    <name evidence="5" type="primary">GPX7</name>
    <name evidence="6" type="ORF">FOL46_008623</name>
    <name evidence="5" type="ORF">FOZ61_009457</name>
</gene>
<dbReference type="OrthoDB" id="446890at2759"/>
<dbReference type="Proteomes" id="UP000572268">
    <property type="component" value="Unassembled WGS sequence"/>
</dbReference>
<name>A0A7J6KZZ5_PEROL</name>
<dbReference type="CDD" id="cd03419">
    <property type="entry name" value="GRX_GRXh_1_2_like"/>
    <property type="match status" value="1"/>
</dbReference>
<evidence type="ECO:0000313" key="7">
    <source>
        <dbReference type="Proteomes" id="UP000570595"/>
    </source>
</evidence>
<dbReference type="PANTHER" id="PTHR45694:SF18">
    <property type="entry name" value="GLUTAREDOXIN-1-RELATED"/>
    <property type="match status" value="1"/>
</dbReference>
<dbReference type="InterPro" id="IPR014025">
    <property type="entry name" value="Glutaredoxin_subgr"/>
</dbReference>